<keyword evidence="1" id="KW-0812">Transmembrane</keyword>
<dbReference type="EMBL" id="AJXZ01000057">
    <property type="protein sequence ID" value="EIM72256.1"/>
    <property type="molecule type" value="Genomic_DNA"/>
</dbReference>
<feature type="transmembrane region" description="Helical" evidence="1">
    <location>
        <begin position="12"/>
        <end position="33"/>
    </location>
</feature>
<protein>
    <recommendedName>
        <fullName evidence="4">DUF2269 family protein</fullName>
    </recommendedName>
</protein>
<keyword evidence="1" id="KW-0472">Membrane</keyword>
<name>I5BRQ4_9HYPH</name>
<evidence type="ECO:0000313" key="3">
    <source>
        <dbReference type="Proteomes" id="UP000004622"/>
    </source>
</evidence>
<feature type="transmembrane region" description="Helical" evidence="1">
    <location>
        <begin position="69"/>
        <end position="90"/>
    </location>
</feature>
<feature type="transmembrane region" description="Helical" evidence="1">
    <location>
        <begin position="121"/>
        <end position="139"/>
    </location>
</feature>
<accession>I5BRQ4</accession>
<organism evidence="2 3">
    <name type="scientific">Nitratireductor aquibiodomus RA22</name>
    <dbReference type="NCBI Taxonomy" id="1189611"/>
    <lineage>
        <taxon>Bacteria</taxon>
        <taxon>Pseudomonadati</taxon>
        <taxon>Pseudomonadota</taxon>
        <taxon>Alphaproteobacteria</taxon>
        <taxon>Hyphomicrobiales</taxon>
        <taxon>Phyllobacteriaceae</taxon>
        <taxon>Nitratireductor</taxon>
    </lineage>
</organism>
<reference evidence="2 3" key="1">
    <citation type="journal article" date="2012" name="J. Bacteriol.">
        <title>Genome Sequence of Nitratireductor aquibiodomus Strain RA22.</title>
        <authorList>
            <person name="Singh A."/>
            <person name="Jangir P.K."/>
            <person name="Kumari C."/>
            <person name="Sharma R."/>
        </authorList>
    </citation>
    <scope>NUCLEOTIDE SEQUENCE [LARGE SCALE GENOMIC DNA]</scope>
    <source>
        <strain evidence="2 3">RA22</strain>
    </source>
</reference>
<dbReference type="AlphaFoldDB" id="I5BRQ4"/>
<sequence>MLYAYALTVHVITMGLSLLLFIACELLLLGGAARSAKVALQASSAGGLIMALGILAGITLVYLGKWQPLTPWLLLSFILIGAMTIANRTVVRPWALRVRNAIEGDSSPASLNQLTRDKRALMARLFVIVLFSFVTALMMSKPALA</sequence>
<proteinExistence type="predicted"/>
<dbReference type="Proteomes" id="UP000004622">
    <property type="component" value="Unassembled WGS sequence"/>
</dbReference>
<evidence type="ECO:0000256" key="1">
    <source>
        <dbReference type="SAM" id="Phobius"/>
    </source>
</evidence>
<comment type="caution">
    <text evidence="2">The sequence shown here is derived from an EMBL/GenBank/DDBJ whole genome shotgun (WGS) entry which is preliminary data.</text>
</comment>
<keyword evidence="1" id="KW-1133">Transmembrane helix</keyword>
<evidence type="ECO:0000313" key="2">
    <source>
        <dbReference type="EMBL" id="EIM72256.1"/>
    </source>
</evidence>
<feature type="transmembrane region" description="Helical" evidence="1">
    <location>
        <begin position="45"/>
        <end position="63"/>
    </location>
</feature>
<dbReference type="RefSeq" id="WP_007010378.1">
    <property type="nucleotide sequence ID" value="NZ_AJXZ01000057.1"/>
</dbReference>
<evidence type="ECO:0008006" key="4">
    <source>
        <dbReference type="Google" id="ProtNLM"/>
    </source>
</evidence>
<gene>
    <name evidence="2" type="ORF">A33O_20800</name>
</gene>